<keyword evidence="13" id="KW-1185">Reference proteome</keyword>
<protein>
    <submittedName>
        <fullName evidence="12">Polar amino acid transport system permease protein</fullName>
    </submittedName>
</protein>
<dbReference type="Pfam" id="PF00528">
    <property type="entry name" value="BPD_transp_1"/>
    <property type="match status" value="1"/>
</dbReference>
<dbReference type="Gene3D" id="1.10.3720.10">
    <property type="entry name" value="MetI-like"/>
    <property type="match status" value="1"/>
</dbReference>
<evidence type="ECO:0000256" key="7">
    <source>
        <dbReference type="ARBA" id="ARBA00022970"/>
    </source>
</evidence>
<feature type="transmembrane region" description="Helical" evidence="10">
    <location>
        <begin position="131"/>
        <end position="151"/>
    </location>
</feature>
<evidence type="ECO:0000313" key="13">
    <source>
        <dbReference type="Proteomes" id="UP001184230"/>
    </source>
</evidence>
<name>A0ABU1NLC8_9BURK</name>
<comment type="similarity">
    <text evidence="3">Belongs to the binding-protein-dependent transport system permease family. HisMQ subfamily.</text>
</comment>
<sequence length="267" mass="29140">MDYADASNEPKSRSQLGIALLVLLALAGIWAAMKHFSGGGQVVGAAGYDWDFAVLWKYRGLLLSGLIYTLIFTVVCVILGLLVGLVTGLGRLSSSPLLTAPLRAYIEVFRCTPVLVQLVWFYYALPVLTGIEMSAMVAATLCLTLYGGAFYSEIVRGGIISIDAGQTEAAKALGMTRLQLLRRVILPQAFKKMVPPLMNQSIMQLKNTSLLSVLAVPDLLYQGQVIAHDTYRPLEIYTFIAITYFAVLLPITIWAKRMEFGAGPKEV</sequence>
<evidence type="ECO:0000256" key="3">
    <source>
        <dbReference type="ARBA" id="ARBA00010072"/>
    </source>
</evidence>
<feature type="transmembrane region" description="Helical" evidence="10">
    <location>
        <begin position="236"/>
        <end position="255"/>
    </location>
</feature>
<evidence type="ECO:0000256" key="5">
    <source>
        <dbReference type="ARBA" id="ARBA00022475"/>
    </source>
</evidence>
<comment type="caution">
    <text evidence="12">The sequence shown here is derived from an EMBL/GenBank/DDBJ whole genome shotgun (WGS) entry which is preliminary data.</text>
</comment>
<evidence type="ECO:0000313" key="12">
    <source>
        <dbReference type="EMBL" id="MDR6539270.1"/>
    </source>
</evidence>
<proteinExistence type="inferred from homology"/>
<feature type="domain" description="ABC transmembrane type-1" evidence="11">
    <location>
        <begin position="66"/>
        <end position="255"/>
    </location>
</feature>
<evidence type="ECO:0000256" key="10">
    <source>
        <dbReference type="RuleBase" id="RU363032"/>
    </source>
</evidence>
<dbReference type="InterPro" id="IPR043429">
    <property type="entry name" value="ArtM/GltK/GlnP/TcyL/YhdX-like"/>
</dbReference>
<dbReference type="InterPro" id="IPR035906">
    <property type="entry name" value="MetI-like_sf"/>
</dbReference>
<keyword evidence="9 10" id="KW-0472">Membrane</keyword>
<evidence type="ECO:0000256" key="4">
    <source>
        <dbReference type="ARBA" id="ARBA00022448"/>
    </source>
</evidence>
<keyword evidence="4 10" id="KW-0813">Transport</keyword>
<evidence type="ECO:0000256" key="1">
    <source>
        <dbReference type="ARBA" id="ARBA00003159"/>
    </source>
</evidence>
<gene>
    <name evidence="12" type="ORF">J2739_005066</name>
</gene>
<dbReference type="CDD" id="cd06261">
    <property type="entry name" value="TM_PBP2"/>
    <property type="match status" value="1"/>
</dbReference>
<dbReference type="EMBL" id="JAVDRF010000015">
    <property type="protein sequence ID" value="MDR6539270.1"/>
    <property type="molecule type" value="Genomic_DNA"/>
</dbReference>
<dbReference type="InterPro" id="IPR010065">
    <property type="entry name" value="AA_ABC_transptr_permease_3TM"/>
</dbReference>
<comment type="subcellular location">
    <subcellularLocation>
        <location evidence="2">Cell inner membrane</location>
        <topology evidence="2">Multi-pass membrane protein</topology>
    </subcellularLocation>
    <subcellularLocation>
        <location evidence="10">Cell membrane</location>
        <topology evidence="10">Multi-pass membrane protein</topology>
    </subcellularLocation>
</comment>
<dbReference type="PANTHER" id="PTHR30614:SF20">
    <property type="entry name" value="GLUTAMINE TRANSPORT SYSTEM PERMEASE PROTEIN GLNP"/>
    <property type="match status" value="1"/>
</dbReference>
<dbReference type="Proteomes" id="UP001184230">
    <property type="component" value="Unassembled WGS sequence"/>
</dbReference>
<dbReference type="PROSITE" id="PS50928">
    <property type="entry name" value="ABC_TM1"/>
    <property type="match status" value="1"/>
</dbReference>
<comment type="function">
    <text evidence="1">Part of the binding-protein-dependent transport system for glutamine; probably responsible for the translocation of the substrate across the membrane.</text>
</comment>
<keyword evidence="5" id="KW-1003">Cell membrane</keyword>
<dbReference type="SUPFAM" id="SSF161098">
    <property type="entry name" value="MetI-like"/>
    <property type="match status" value="1"/>
</dbReference>
<keyword evidence="7" id="KW-0029">Amino-acid transport</keyword>
<keyword evidence="8 10" id="KW-1133">Transmembrane helix</keyword>
<accession>A0ABU1NLC8</accession>
<evidence type="ECO:0000256" key="8">
    <source>
        <dbReference type="ARBA" id="ARBA00022989"/>
    </source>
</evidence>
<dbReference type="PANTHER" id="PTHR30614">
    <property type="entry name" value="MEMBRANE COMPONENT OF AMINO ACID ABC TRANSPORTER"/>
    <property type="match status" value="1"/>
</dbReference>
<evidence type="ECO:0000256" key="6">
    <source>
        <dbReference type="ARBA" id="ARBA00022692"/>
    </source>
</evidence>
<dbReference type="NCBIfam" id="TIGR01726">
    <property type="entry name" value="HEQRo_perm_3TM"/>
    <property type="match status" value="1"/>
</dbReference>
<evidence type="ECO:0000256" key="2">
    <source>
        <dbReference type="ARBA" id="ARBA00004429"/>
    </source>
</evidence>
<feature type="transmembrane region" description="Helical" evidence="10">
    <location>
        <begin position="61"/>
        <end position="87"/>
    </location>
</feature>
<evidence type="ECO:0000256" key="9">
    <source>
        <dbReference type="ARBA" id="ARBA00023136"/>
    </source>
</evidence>
<reference evidence="12 13" key="1">
    <citation type="submission" date="2023-07" db="EMBL/GenBank/DDBJ databases">
        <title>Sorghum-associated microbial communities from plants grown in Nebraska, USA.</title>
        <authorList>
            <person name="Schachtman D."/>
        </authorList>
    </citation>
    <scope>NUCLEOTIDE SEQUENCE [LARGE SCALE GENOMIC DNA]</scope>
    <source>
        <strain evidence="12 13">DS1781</strain>
    </source>
</reference>
<evidence type="ECO:0000259" key="11">
    <source>
        <dbReference type="PROSITE" id="PS50928"/>
    </source>
</evidence>
<organism evidence="12 13">
    <name type="scientific">Variovorax soli</name>
    <dbReference type="NCBI Taxonomy" id="376815"/>
    <lineage>
        <taxon>Bacteria</taxon>
        <taxon>Pseudomonadati</taxon>
        <taxon>Pseudomonadota</taxon>
        <taxon>Betaproteobacteria</taxon>
        <taxon>Burkholderiales</taxon>
        <taxon>Comamonadaceae</taxon>
        <taxon>Variovorax</taxon>
    </lineage>
</organism>
<keyword evidence="6 10" id="KW-0812">Transmembrane</keyword>
<dbReference type="InterPro" id="IPR000515">
    <property type="entry name" value="MetI-like"/>
</dbReference>